<evidence type="ECO:0000313" key="2">
    <source>
        <dbReference type="EMBL" id="KAK3219706.1"/>
    </source>
</evidence>
<gene>
    <name evidence="2" type="ORF">Dsin_013676</name>
</gene>
<accession>A0AAE0AKK2</accession>
<protein>
    <recommendedName>
        <fullName evidence="4">Protein FAR1-RELATED SEQUENCE</fullName>
    </recommendedName>
</protein>
<keyword evidence="1" id="KW-0812">Transmembrane</keyword>
<proteinExistence type="predicted"/>
<evidence type="ECO:0000256" key="1">
    <source>
        <dbReference type="SAM" id="Phobius"/>
    </source>
</evidence>
<reference evidence="2" key="1">
    <citation type="journal article" date="2023" name="Plant J.">
        <title>Genome sequences and population genomics provide insights into the demographic history, inbreeding, and mutation load of two 'living fossil' tree species of Dipteronia.</title>
        <authorList>
            <person name="Feng Y."/>
            <person name="Comes H.P."/>
            <person name="Chen J."/>
            <person name="Zhu S."/>
            <person name="Lu R."/>
            <person name="Zhang X."/>
            <person name="Li P."/>
            <person name="Qiu J."/>
            <person name="Olsen K.M."/>
            <person name="Qiu Y."/>
        </authorList>
    </citation>
    <scope>NUCLEOTIDE SEQUENCE</scope>
    <source>
        <strain evidence="2">NBL</strain>
    </source>
</reference>
<sequence length="105" mass="12115">MYNLINAPFVEVNHHWKNVLIGCAFLIDESTQSFVWLFRSFLKTMGNKPPIARTKGLTNARLKSNLEKLKRKVTKGQHKHVLLAVHIILLLLTQHIFIILVCQTL</sequence>
<dbReference type="Proteomes" id="UP001281410">
    <property type="component" value="Unassembled WGS sequence"/>
</dbReference>
<evidence type="ECO:0000313" key="3">
    <source>
        <dbReference type="Proteomes" id="UP001281410"/>
    </source>
</evidence>
<dbReference type="AlphaFoldDB" id="A0AAE0AKK2"/>
<keyword evidence="3" id="KW-1185">Reference proteome</keyword>
<comment type="caution">
    <text evidence="2">The sequence shown here is derived from an EMBL/GenBank/DDBJ whole genome shotgun (WGS) entry which is preliminary data.</text>
</comment>
<keyword evidence="1" id="KW-0472">Membrane</keyword>
<name>A0AAE0AKK2_9ROSI</name>
<dbReference type="EMBL" id="JANJYJ010000004">
    <property type="protein sequence ID" value="KAK3219706.1"/>
    <property type="molecule type" value="Genomic_DNA"/>
</dbReference>
<evidence type="ECO:0008006" key="4">
    <source>
        <dbReference type="Google" id="ProtNLM"/>
    </source>
</evidence>
<dbReference type="PANTHER" id="PTHR47718:SF17">
    <property type="entry name" value="PROTEIN FAR1-RELATED SEQUENCE 5-LIKE"/>
    <property type="match status" value="1"/>
</dbReference>
<organism evidence="2 3">
    <name type="scientific">Dipteronia sinensis</name>
    <dbReference type="NCBI Taxonomy" id="43782"/>
    <lineage>
        <taxon>Eukaryota</taxon>
        <taxon>Viridiplantae</taxon>
        <taxon>Streptophyta</taxon>
        <taxon>Embryophyta</taxon>
        <taxon>Tracheophyta</taxon>
        <taxon>Spermatophyta</taxon>
        <taxon>Magnoliopsida</taxon>
        <taxon>eudicotyledons</taxon>
        <taxon>Gunneridae</taxon>
        <taxon>Pentapetalae</taxon>
        <taxon>rosids</taxon>
        <taxon>malvids</taxon>
        <taxon>Sapindales</taxon>
        <taxon>Sapindaceae</taxon>
        <taxon>Hippocastanoideae</taxon>
        <taxon>Acereae</taxon>
        <taxon>Dipteronia</taxon>
    </lineage>
</organism>
<feature type="transmembrane region" description="Helical" evidence="1">
    <location>
        <begin position="81"/>
        <end position="101"/>
    </location>
</feature>
<dbReference type="PANTHER" id="PTHR47718">
    <property type="entry name" value="OS01G0519700 PROTEIN"/>
    <property type="match status" value="1"/>
</dbReference>
<keyword evidence="1" id="KW-1133">Transmembrane helix</keyword>